<dbReference type="AlphaFoldDB" id="A0A481WVV1"/>
<reference evidence="6" key="1">
    <citation type="journal article" date="2019" name="Microb. Genom.">
        <title>Genomic epidemiology of severe community-onset Acinetobacter baumannii infection.</title>
        <authorList>
            <person name="Meumann E.M."/>
            <person name="Anstey N.M."/>
            <person name="Currie B.J."/>
            <person name="Piera K.A."/>
            <person name="Kenyon J.J."/>
            <person name="Hall R.M."/>
            <person name="Davis J.S."/>
            <person name="Sarovich D.S."/>
        </authorList>
    </citation>
    <scope>NUCLEOTIDE SEQUENCE</scope>
    <source>
        <strain evidence="6">MSHR_200</strain>
    </source>
</reference>
<feature type="transmembrane region" description="Helical" evidence="5">
    <location>
        <begin position="45"/>
        <end position="64"/>
    </location>
</feature>
<keyword evidence="4 5" id="KW-0472">Membrane</keyword>
<feature type="transmembrane region" description="Helical" evidence="5">
    <location>
        <begin position="148"/>
        <end position="168"/>
    </location>
</feature>
<evidence type="ECO:0000256" key="5">
    <source>
        <dbReference type="SAM" id="Phobius"/>
    </source>
</evidence>
<feature type="transmembrane region" description="Helical" evidence="5">
    <location>
        <begin position="300"/>
        <end position="323"/>
    </location>
</feature>
<feature type="transmembrane region" description="Helical" evidence="5">
    <location>
        <begin position="216"/>
        <end position="236"/>
    </location>
</feature>
<name>A0A481WVV1_ACIBA</name>
<feature type="transmembrane region" description="Helical" evidence="5">
    <location>
        <begin position="392"/>
        <end position="413"/>
    </location>
</feature>
<evidence type="ECO:0000256" key="4">
    <source>
        <dbReference type="ARBA" id="ARBA00023136"/>
    </source>
</evidence>
<dbReference type="EMBL" id="MK370021">
    <property type="protein sequence ID" value="QBK17628.1"/>
    <property type="molecule type" value="Genomic_DNA"/>
</dbReference>
<evidence type="ECO:0000256" key="3">
    <source>
        <dbReference type="ARBA" id="ARBA00022989"/>
    </source>
</evidence>
<feature type="transmembrane region" description="Helical" evidence="5">
    <location>
        <begin position="85"/>
        <end position="111"/>
    </location>
</feature>
<evidence type="ECO:0000256" key="1">
    <source>
        <dbReference type="ARBA" id="ARBA00004141"/>
    </source>
</evidence>
<feature type="transmembrane region" description="Helical" evidence="5">
    <location>
        <begin position="366"/>
        <end position="386"/>
    </location>
</feature>
<dbReference type="Pfam" id="PF01943">
    <property type="entry name" value="Polysacc_synt"/>
    <property type="match status" value="1"/>
</dbReference>
<gene>
    <name evidence="6" type="primary">wzx</name>
</gene>
<sequence>MMNLIHKLKNDPRIRNSLWMLIEKGISLFGLIFIISAVAKYTGPTIYGEIALAASIFIVLKTIAQLGLDQIYFKYVSQNKPYHSVFLENSMIFVSIIYIILSIFVVMWAYFNTSFTGFFFISSTAIAYYFTSIDLTNSFYEGQLLSKFNVLANIIGLFIALILRYSIVYFKLNVLYLSIPIILMSFIPFLIKFIIYKCKYHINFNKVKSKKQTKRYFSYFLGAGIPLTLAILTATINGQISNFLLAYLEGTKSVGIYSIAFVLAGAWCIMPTTLIMSYMTSIYNINIENKYEYIKLSNKVLFSIIILSLIIVILLEFSAYYIVTFLYGNEYLKSIEILRCLLIFQFFWVIGFYFSRLIIKFNGYKFLAYKSIFCCLLNLALSYFFIKKWGVIGAAYAVLVTEVISSLVLNLFYRKANLIKVLFPIGVNRL</sequence>
<proteinExistence type="predicted"/>
<keyword evidence="3 5" id="KW-1133">Transmembrane helix</keyword>
<feature type="transmembrane region" description="Helical" evidence="5">
    <location>
        <begin position="117"/>
        <end position="136"/>
    </location>
</feature>
<dbReference type="RefSeq" id="WP_407533247.1">
    <property type="nucleotide sequence ID" value="NZ_JBAIUK010000011.1"/>
</dbReference>
<dbReference type="PANTHER" id="PTHR43424:SF1">
    <property type="entry name" value="LOCUS PUTATIVE PROTEIN 1-RELATED"/>
    <property type="match status" value="1"/>
</dbReference>
<comment type="subcellular location">
    <subcellularLocation>
        <location evidence="1">Membrane</location>
        <topology evidence="1">Multi-pass membrane protein</topology>
    </subcellularLocation>
</comment>
<feature type="transmembrane region" description="Helical" evidence="5">
    <location>
        <begin position="256"/>
        <end position="279"/>
    </location>
</feature>
<organism evidence="6">
    <name type="scientific">Acinetobacter baumannii</name>
    <dbReference type="NCBI Taxonomy" id="470"/>
    <lineage>
        <taxon>Bacteria</taxon>
        <taxon>Pseudomonadati</taxon>
        <taxon>Pseudomonadota</taxon>
        <taxon>Gammaproteobacteria</taxon>
        <taxon>Moraxellales</taxon>
        <taxon>Moraxellaceae</taxon>
        <taxon>Acinetobacter</taxon>
        <taxon>Acinetobacter calcoaceticus/baumannii complex</taxon>
    </lineage>
</organism>
<evidence type="ECO:0000313" key="6">
    <source>
        <dbReference type="EMBL" id="QBK17628.1"/>
    </source>
</evidence>
<keyword evidence="2 5" id="KW-0812">Transmembrane</keyword>
<feature type="transmembrane region" description="Helical" evidence="5">
    <location>
        <begin position="335"/>
        <end position="354"/>
    </location>
</feature>
<accession>A0A481WVV1</accession>
<dbReference type="InterPro" id="IPR052556">
    <property type="entry name" value="PolySynth_Transporter"/>
</dbReference>
<dbReference type="InterPro" id="IPR002797">
    <property type="entry name" value="Polysacc_synth"/>
</dbReference>
<protein>
    <submittedName>
        <fullName evidence="6">Wzx</fullName>
    </submittedName>
</protein>
<dbReference type="PANTHER" id="PTHR43424">
    <property type="entry name" value="LOCUS PUTATIVE PROTEIN 1-RELATED"/>
    <property type="match status" value="1"/>
</dbReference>
<feature type="transmembrane region" description="Helical" evidence="5">
    <location>
        <begin position="174"/>
        <end position="195"/>
    </location>
</feature>
<evidence type="ECO:0000256" key="2">
    <source>
        <dbReference type="ARBA" id="ARBA00022692"/>
    </source>
</evidence>
<feature type="transmembrane region" description="Helical" evidence="5">
    <location>
        <begin position="21"/>
        <end position="39"/>
    </location>
</feature>